<dbReference type="CDD" id="cd00761">
    <property type="entry name" value="Glyco_tranf_GTA_type"/>
    <property type="match status" value="1"/>
</dbReference>
<dbReference type="GO" id="GO:0016757">
    <property type="term" value="F:glycosyltransferase activity"/>
    <property type="evidence" value="ECO:0007669"/>
    <property type="project" value="UniProtKB-KW"/>
</dbReference>
<dbReference type="Proteomes" id="UP000315003">
    <property type="component" value="Chromosome"/>
</dbReference>
<dbReference type="EMBL" id="CP036272">
    <property type="protein sequence ID" value="QDT60806.1"/>
    <property type="molecule type" value="Genomic_DNA"/>
</dbReference>
<evidence type="ECO:0000313" key="2">
    <source>
        <dbReference type="EMBL" id="QDT60806.1"/>
    </source>
</evidence>
<gene>
    <name evidence="2" type="primary">epsJ_1</name>
    <name evidence="2" type="ORF">SV7mr_33330</name>
</gene>
<feature type="domain" description="Glycosyltransferase 2-like" evidence="1">
    <location>
        <begin position="18"/>
        <end position="139"/>
    </location>
</feature>
<keyword evidence="2" id="KW-0808">Transferase</keyword>
<proteinExistence type="predicted"/>
<name>A0A517SXD4_9BACT</name>
<dbReference type="Pfam" id="PF00535">
    <property type="entry name" value="Glycos_transf_2"/>
    <property type="match status" value="1"/>
</dbReference>
<keyword evidence="2" id="KW-0328">Glycosyltransferase</keyword>
<dbReference type="AlphaFoldDB" id="A0A517SXD4"/>
<protein>
    <submittedName>
        <fullName evidence="2">Putative glycosyltransferase EpsJ</fullName>
        <ecNumber evidence="2">2.4.-.-</ecNumber>
    </submittedName>
</protein>
<organism evidence="2 3">
    <name type="scientific">Stieleria bergensis</name>
    <dbReference type="NCBI Taxonomy" id="2528025"/>
    <lineage>
        <taxon>Bacteria</taxon>
        <taxon>Pseudomonadati</taxon>
        <taxon>Planctomycetota</taxon>
        <taxon>Planctomycetia</taxon>
        <taxon>Pirellulales</taxon>
        <taxon>Pirellulaceae</taxon>
        <taxon>Stieleria</taxon>
    </lineage>
</organism>
<accession>A0A517SXD4</accession>
<sequence length="349" mass="40126">MMSQNLEPTSDFVPGMVSTIIPVYNRKRLLVEAAESVLSQCYQSIELIIVDDGSRDRSYQTAKQLQSRFPELIKVLRQANRGVGVAREHGRRYARGEFIQYLDSDDLLVANKFRDSVQLMRDRPELGAVYGWIKLRQADGSELDHPYKCSGVERASLFPWLLSDRWWNTNAPLWRRSVCDQIGPWSSLRWSQDWEYDARAASRGVQLGYLPQYVTIQRQHNGRRQSAASRWTSRQRIDNRVQFFEALWEHAQVGQISEDNSHRQHFARWAFATARSAAFAGHGLAAARLMRVAYGAAGKQARVARGFELFDRTRRMFGNRIAGRIWKLAGKVKPVGRFTLQESFTNGVQ</sequence>
<dbReference type="InterPro" id="IPR029044">
    <property type="entry name" value="Nucleotide-diphossugar_trans"/>
</dbReference>
<keyword evidence="3" id="KW-1185">Reference proteome</keyword>
<dbReference type="RefSeq" id="WP_145274043.1">
    <property type="nucleotide sequence ID" value="NZ_CP036272.1"/>
</dbReference>
<reference evidence="2 3" key="1">
    <citation type="submission" date="2019-02" db="EMBL/GenBank/DDBJ databases">
        <title>Deep-cultivation of Planctomycetes and their phenomic and genomic characterization uncovers novel biology.</title>
        <authorList>
            <person name="Wiegand S."/>
            <person name="Jogler M."/>
            <person name="Boedeker C."/>
            <person name="Pinto D."/>
            <person name="Vollmers J."/>
            <person name="Rivas-Marin E."/>
            <person name="Kohn T."/>
            <person name="Peeters S.H."/>
            <person name="Heuer A."/>
            <person name="Rast P."/>
            <person name="Oberbeckmann S."/>
            <person name="Bunk B."/>
            <person name="Jeske O."/>
            <person name="Meyerdierks A."/>
            <person name="Storesund J.E."/>
            <person name="Kallscheuer N."/>
            <person name="Luecker S."/>
            <person name="Lage O.M."/>
            <person name="Pohl T."/>
            <person name="Merkel B.J."/>
            <person name="Hornburger P."/>
            <person name="Mueller R.-W."/>
            <person name="Bruemmer F."/>
            <person name="Labrenz M."/>
            <person name="Spormann A.M."/>
            <person name="Op den Camp H."/>
            <person name="Overmann J."/>
            <person name="Amann R."/>
            <person name="Jetten M.S.M."/>
            <person name="Mascher T."/>
            <person name="Medema M.H."/>
            <person name="Devos D.P."/>
            <person name="Kaster A.-K."/>
            <person name="Ovreas L."/>
            <person name="Rohde M."/>
            <person name="Galperin M.Y."/>
            <person name="Jogler C."/>
        </authorList>
    </citation>
    <scope>NUCLEOTIDE SEQUENCE [LARGE SCALE GENOMIC DNA]</scope>
    <source>
        <strain evidence="2 3">SV_7m_r</strain>
    </source>
</reference>
<dbReference type="OrthoDB" id="9784574at2"/>
<dbReference type="InterPro" id="IPR050834">
    <property type="entry name" value="Glycosyltransf_2"/>
</dbReference>
<dbReference type="EC" id="2.4.-.-" evidence="2"/>
<dbReference type="PANTHER" id="PTHR43685">
    <property type="entry name" value="GLYCOSYLTRANSFERASE"/>
    <property type="match status" value="1"/>
</dbReference>
<evidence type="ECO:0000259" key="1">
    <source>
        <dbReference type="Pfam" id="PF00535"/>
    </source>
</evidence>
<dbReference type="Gene3D" id="3.90.550.10">
    <property type="entry name" value="Spore Coat Polysaccharide Biosynthesis Protein SpsA, Chain A"/>
    <property type="match status" value="1"/>
</dbReference>
<evidence type="ECO:0000313" key="3">
    <source>
        <dbReference type="Proteomes" id="UP000315003"/>
    </source>
</evidence>
<dbReference type="SUPFAM" id="SSF53448">
    <property type="entry name" value="Nucleotide-diphospho-sugar transferases"/>
    <property type="match status" value="1"/>
</dbReference>
<dbReference type="PANTHER" id="PTHR43685:SF2">
    <property type="entry name" value="GLYCOSYLTRANSFERASE 2-LIKE DOMAIN-CONTAINING PROTEIN"/>
    <property type="match status" value="1"/>
</dbReference>
<dbReference type="InterPro" id="IPR001173">
    <property type="entry name" value="Glyco_trans_2-like"/>
</dbReference>